<dbReference type="AlphaFoldDB" id="A0AA40GGN7"/>
<accession>A0AA40GGN7</accession>
<proteinExistence type="predicted"/>
<dbReference type="EMBL" id="JAHYIQ010000001">
    <property type="protein sequence ID" value="KAK1137339.1"/>
    <property type="molecule type" value="Genomic_DNA"/>
</dbReference>
<comment type="caution">
    <text evidence="1">The sequence shown here is derived from an EMBL/GenBank/DDBJ whole genome shotgun (WGS) entry which is preliminary data.</text>
</comment>
<evidence type="ECO:0000313" key="1">
    <source>
        <dbReference type="EMBL" id="KAK1137339.1"/>
    </source>
</evidence>
<keyword evidence="2" id="KW-1185">Reference proteome</keyword>
<reference evidence="1" key="1">
    <citation type="submission" date="2021-10" db="EMBL/GenBank/DDBJ databases">
        <title>Melipona bicolor Genome sequencing and assembly.</title>
        <authorList>
            <person name="Araujo N.S."/>
            <person name="Arias M.C."/>
        </authorList>
    </citation>
    <scope>NUCLEOTIDE SEQUENCE</scope>
    <source>
        <strain evidence="1">USP_2M_L1-L4_2017</strain>
        <tissue evidence="1">Whole body</tissue>
    </source>
</reference>
<sequence>MIHNRGGDVLAAAPDFIHPGNISSRGLQEPHSGSGCRVTTVMTSMASSLIPKRLTLKAHGGEFPLRRRLIGLDSRGQLIKSELGQESGERLDGGAAFTVRAPACRDSRNARKIPTQSWLASEACTPGLLDSFCLCSNALIGRNQIPHPWGLCL</sequence>
<gene>
    <name evidence="1" type="ORF">K0M31_001851</name>
</gene>
<evidence type="ECO:0000313" key="2">
    <source>
        <dbReference type="Proteomes" id="UP001177670"/>
    </source>
</evidence>
<protein>
    <submittedName>
        <fullName evidence="1">Uncharacterized protein</fullName>
    </submittedName>
</protein>
<organism evidence="1 2">
    <name type="scientific">Melipona bicolor</name>
    <dbReference type="NCBI Taxonomy" id="60889"/>
    <lineage>
        <taxon>Eukaryota</taxon>
        <taxon>Metazoa</taxon>
        <taxon>Ecdysozoa</taxon>
        <taxon>Arthropoda</taxon>
        <taxon>Hexapoda</taxon>
        <taxon>Insecta</taxon>
        <taxon>Pterygota</taxon>
        <taxon>Neoptera</taxon>
        <taxon>Endopterygota</taxon>
        <taxon>Hymenoptera</taxon>
        <taxon>Apocrita</taxon>
        <taxon>Aculeata</taxon>
        <taxon>Apoidea</taxon>
        <taxon>Anthophila</taxon>
        <taxon>Apidae</taxon>
        <taxon>Melipona</taxon>
    </lineage>
</organism>
<name>A0AA40GGN7_9HYME</name>
<dbReference type="Proteomes" id="UP001177670">
    <property type="component" value="Unassembled WGS sequence"/>
</dbReference>